<proteinExistence type="predicted"/>
<comment type="caution">
    <text evidence="8">The sequence shown here is derived from an EMBL/GenBank/DDBJ whole genome shotgun (WGS) entry which is preliminary data.</text>
</comment>
<dbReference type="EMBL" id="VCLA01000150">
    <property type="protein sequence ID" value="MQT02246.1"/>
    <property type="molecule type" value="Genomic_DNA"/>
</dbReference>
<protein>
    <submittedName>
        <fullName evidence="8">Serine/threonine protein kinase</fullName>
    </submittedName>
</protein>
<dbReference type="PROSITE" id="PS00108">
    <property type="entry name" value="PROTEIN_KINASE_ST"/>
    <property type="match status" value="1"/>
</dbReference>
<keyword evidence="1" id="KW-0808">Transferase</keyword>
<dbReference type="Gene3D" id="1.10.510.10">
    <property type="entry name" value="Transferase(Phosphotransferase) domain 1"/>
    <property type="match status" value="1"/>
</dbReference>
<evidence type="ECO:0000259" key="7">
    <source>
        <dbReference type="PROSITE" id="PS50011"/>
    </source>
</evidence>
<gene>
    <name evidence="8" type="ORF">FF041_19170</name>
</gene>
<keyword evidence="9" id="KW-1185">Reference proteome</keyword>
<feature type="domain" description="Protein kinase" evidence="7">
    <location>
        <begin position="15"/>
        <end position="273"/>
    </location>
</feature>
<evidence type="ECO:0000256" key="5">
    <source>
        <dbReference type="PROSITE-ProRule" id="PRU10141"/>
    </source>
</evidence>
<dbReference type="SMART" id="SM00220">
    <property type="entry name" value="S_TKc"/>
    <property type="match status" value="1"/>
</dbReference>
<evidence type="ECO:0000256" key="4">
    <source>
        <dbReference type="ARBA" id="ARBA00022840"/>
    </source>
</evidence>
<evidence type="ECO:0000256" key="2">
    <source>
        <dbReference type="ARBA" id="ARBA00022741"/>
    </source>
</evidence>
<accession>A0A646KMN8</accession>
<evidence type="ECO:0000256" key="3">
    <source>
        <dbReference type="ARBA" id="ARBA00022777"/>
    </source>
</evidence>
<dbReference type="InterPro" id="IPR017441">
    <property type="entry name" value="Protein_kinase_ATP_BS"/>
</dbReference>
<reference evidence="8 9" key="1">
    <citation type="submission" date="2019-05" db="EMBL/GenBank/DDBJ databases">
        <title>Comparative genomics and metabolomics analyses of clavulanic acid producing Streptomyces species provides insight into specialized metabolism and evolution of beta-lactam biosynthetic gene clusters.</title>
        <authorList>
            <person name="Moore M.A."/>
            <person name="Cruz-Morales P."/>
            <person name="Barona Gomez F."/>
            <person name="Kapil T."/>
        </authorList>
    </citation>
    <scope>NUCLEOTIDE SEQUENCE [LARGE SCALE GENOMIC DNA]</scope>
    <source>
        <strain evidence="8 9">NRRL 5741</strain>
    </source>
</reference>
<dbReference type="CDD" id="cd14014">
    <property type="entry name" value="STKc_PknB_like"/>
    <property type="match status" value="1"/>
</dbReference>
<dbReference type="InterPro" id="IPR008271">
    <property type="entry name" value="Ser/Thr_kinase_AS"/>
</dbReference>
<feature type="compositionally biased region" description="Acidic residues" evidence="6">
    <location>
        <begin position="297"/>
        <end position="315"/>
    </location>
</feature>
<feature type="region of interest" description="Disordered" evidence="6">
    <location>
        <begin position="297"/>
        <end position="337"/>
    </location>
</feature>
<feature type="compositionally biased region" description="Polar residues" evidence="6">
    <location>
        <begin position="379"/>
        <end position="388"/>
    </location>
</feature>
<keyword evidence="8" id="KW-0723">Serine/threonine-protein kinase</keyword>
<dbReference type="Pfam" id="PF00069">
    <property type="entry name" value="Pkinase"/>
    <property type="match status" value="1"/>
</dbReference>
<sequence length="530" mass="54728">MQPLESGEPRTIGPYRLLARLGSGGMGRVYLGRSTGGRTVAVKAVHPHLALDREFRERFRREVAAARRVGGPWTAPVLDADPEAPVPWVATGYVAGPPLSRAVSGYGALPEHSVRALGAGLAGALTAVHARDLIHRDVKPSNVLLTLDGPRLIDFGIARTTDGTAPLTSTGVSVGSPGYISPEQLLGKEATTASDVFSLGAVLAYAATGEAPFPAASSGALVYSVVHDEPRLGSVGGELRELIAGCLAKDPADRPALGELADGLVPDGASGLFGAGWLPPPLVEQAGRAAVSLLELDTEDDTEDAEAPEDAEVPESTESTENGGSAEPRAPEQLAPGRRRISCSFTLTLTLAALGVIIGSVLMSRHSGDSTARGPAERSTPTKPSSRTDYPGDIKVRSDVPPRFVGEWAGTFTTSAGGGRPAAGTLDVVIGAAEKGFRVGVLKRFDADGDFVCGADLDLRLAEKSELVARSTPFGAAGGLCATGTVILRLEGAGLRYVSTESKAVNGAVTLKRVGDFDPPPRRVPPRPGS</sequence>
<keyword evidence="4 5" id="KW-0067">ATP-binding</keyword>
<dbReference type="Proteomes" id="UP000419138">
    <property type="component" value="Unassembled WGS sequence"/>
</dbReference>
<dbReference type="Gene3D" id="3.30.200.20">
    <property type="entry name" value="Phosphorylase Kinase, domain 1"/>
    <property type="match status" value="1"/>
</dbReference>
<dbReference type="GO" id="GO:0005524">
    <property type="term" value="F:ATP binding"/>
    <property type="evidence" value="ECO:0007669"/>
    <property type="project" value="UniProtKB-UniRule"/>
</dbReference>
<dbReference type="GO" id="GO:0004674">
    <property type="term" value="F:protein serine/threonine kinase activity"/>
    <property type="evidence" value="ECO:0007669"/>
    <property type="project" value="UniProtKB-KW"/>
</dbReference>
<dbReference type="PROSITE" id="PS50011">
    <property type="entry name" value="PROTEIN_KINASE_DOM"/>
    <property type="match status" value="1"/>
</dbReference>
<feature type="region of interest" description="Disordered" evidence="6">
    <location>
        <begin position="366"/>
        <end position="396"/>
    </location>
</feature>
<dbReference type="PANTHER" id="PTHR43289">
    <property type="entry name" value="MITOGEN-ACTIVATED PROTEIN KINASE KINASE KINASE 20-RELATED"/>
    <property type="match status" value="1"/>
</dbReference>
<evidence type="ECO:0000313" key="9">
    <source>
        <dbReference type="Proteomes" id="UP000419138"/>
    </source>
</evidence>
<keyword evidence="3 8" id="KW-0418">Kinase</keyword>
<evidence type="ECO:0000313" key="8">
    <source>
        <dbReference type="EMBL" id="MQT02246.1"/>
    </source>
</evidence>
<name>A0A646KMN8_STRJU</name>
<dbReference type="AlphaFoldDB" id="A0A646KMN8"/>
<keyword evidence="2 5" id="KW-0547">Nucleotide-binding</keyword>
<dbReference type="InterPro" id="IPR011009">
    <property type="entry name" value="Kinase-like_dom_sf"/>
</dbReference>
<evidence type="ECO:0000256" key="6">
    <source>
        <dbReference type="SAM" id="MobiDB-lite"/>
    </source>
</evidence>
<organism evidence="8 9">
    <name type="scientific">Streptomyces jumonjinensis</name>
    <dbReference type="NCBI Taxonomy" id="1945"/>
    <lineage>
        <taxon>Bacteria</taxon>
        <taxon>Bacillati</taxon>
        <taxon>Actinomycetota</taxon>
        <taxon>Actinomycetes</taxon>
        <taxon>Kitasatosporales</taxon>
        <taxon>Streptomycetaceae</taxon>
        <taxon>Streptomyces</taxon>
    </lineage>
</organism>
<dbReference type="SUPFAM" id="SSF56112">
    <property type="entry name" value="Protein kinase-like (PK-like)"/>
    <property type="match status" value="1"/>
</dbReference>
<evidence type="ECO:0000256" key="1">
    <source>
        <dbReference type="ARBA" id="ARBA00022679"/>
    </source>
</evidence>
<dbReference type="PANTHER" id="PTHR43289:SF34">
    <property type="entry name" value="SERINE_THREONINE-PROTEIN KINASE YBDM-RELATED"/>
    <property type="match status" value="1"/>
</dbReference>
<dbReference type="RefSeq" id="WP_153523914.1">
    <property type="nucleotide sequence ID" value="NZ_JBEPDZ010000026.1"/>
</dbReference>
<feature type="binding site" evidence="5">
    <location>
        <position position="43"/>
    </location>
    <ligand>
        <name>ATP</name>
        <dbReference type="ChEBI" id="CHEBI:30616"/>
    </ligand>
</feature>
<dbReference type="InterPro" id="IPR000719">
    <property type="entry name" value="Prot_kinase_dom"/>
</dbReference>
<dbReference type="OrthoDB" id="9762169at2"/>
<dbReference type="PROSITE" id="PS00107">
    <property type="entry name" value="PROTEIN_KINASE_ATP"/>
    <property type="match status" value="1"/>
</dbReference>